<dbReference type="InterPro" id="IPR004360">
    <property type="entry name" value="Glyas_Fos-R_dOase_dom"/>
</dbReference>
<feature type="domain" description="VOC" evidence="1">
    <location>
        <begin position="4"/>
        <end position="127"/>
    </location>
</feature>
<name>A0ABV7DZQ9_9RHOB</name>
<evidence type="ECO:0000313" key="2">
    <source>
        <dbReference type="EMBL" id="MFC3087789.1"/>
    </source>
</evidence>
<dbReference type="CDD" id="cd07262">
    <property type="entry name" value="VOC_like"/>
    <property type="match status" value="1"/>
</dbReference>
<keyword evidence="3" id="KW-1185">Reference proteome</keyword>
<dbReference type="RefSeq" id="WP_197642124.1">
    <property type="nucleotide sequence ID" value="NZ_JAEACP010000003.1"/>
</dbReference>
<reference evidence="3" key="1">
    <citation type="journal article" date="2019" name="Int. J. Syst. Evol. Microbiol.">
        <title>The Global Catalogue of Microorganisms (GCM) 10K type strain sequencing project: providing services to taxonomists for standard genome sequencing and annotation.</title>
        <authorList>
            <consortium name="The Broad Institute Genomics Platform"/>
            <consortium name="The Broad Institute Genome Sequencing Center for Infectious Disease"/>
            <person name="Wu L."/>
            <person name="Ma J."/>
        </authorList>
    </citation>
    <scope>NUCLEOTIDE SEQUENCE [LARGE SCALE GENOMIC DNA]</scope>
    <source>
        <strain evidence="3">KCTC 62102</strain>
    </source>
</reference>
<comment type="caution">
    <text evidence="2">The sequence shown here is derived from an EMBL/GenBank/DDBJ whole genome shotgun (WGS) entry which is preliminary data.</text>
</comment>
<evidence type="ECO:0000259" key="1">
    <source>
        <dbReference type="PROSITE" id="PS51819"/>
    </source>
</evidence>
<dbReference type="InterPro" id="IPR029068">
    <property type="entry name" value="Glyas_Bleomycin-R_OHBP_Dase"/>
</dbReference>
<gene>
    <name evidence="2" type="ORF">ACFOD6_17205</name>
</gene>
<dbReference type="SUPFAM" id="SSF54593">
    <property type="entry name" value="Glyoxalase/Bleomycin resistance protein/Dihydroxybiphenyl dioxygenase"/>
    <property type="match status" value="1"/>
</dbReference>
<dbReference type="EMBL" id="JBHRSM010000026">
    <property type="protein sequence ID" value="MFC3087789.1"/>
    <property type="molecule type" value="Genomic_DNA"/>
</dbReference>
<dbReference type="Gene3D" id="3.10.180.10">
    <property type="entry name" value="2,3-Dihydroxybiphenyl 1,2-Dioxygenase, domain 1"/>
    <property type="match status" value="1"/>
</dbReference>
<dbReference type="Pfam" id="PF00903">
    <property type="entry name" value="Glyoxalase"/>
    <property type="match status" value="1"/>
</dbReference>
<dbReference type="InterPro" id="IPR037523">
    <property type="entry name" value="VOC_core"/>
</dbReference>
<dbReference type="Proteomes" id="UP001595445">
    <property type="component" value="Unassembled WGS sequence"/>
</dbReference>
<dbReference type="PANTHER" id="PTHR35006:SF1">
    <property type="entry name" value="BLL2941 PROTEIN"/>
    <property type="match status" value="1"/>
</dbReference>
<sequence length="130" mass="13593">MAETFLYLTLGTGDLPRAARFYDAALAPLGLVRRATEETEVGYGLPGDGTTRLWITLPFDGRPATPGNGTMPALLAPSRAAVADFHAAALAHGGSDEGAPGLRPYGPGFFAAYVRDPDGNKLSAVHLDRP</sequence>
<protein>
    <submittedName>
        <fullName evidence="2">VOC family protein</fullName>
    </submittedName>
</protein>
<evidence type="ECO:0000313" key="3">
    <source>
        <dbReference type="Proteomes" id="UP001595445"/>
    </source>
</evidence>
<proteinExistence type="predicted"/>
<organism evidence="2 3">
    <name type="scientific">Tabrizicola soli</name>
    <dbReference type="NCBI Taxonomy" id="2185115"/>
    <lineage>
        <taxon>Bacteria</taxon>
        <taxon>Pseudomonadati</taxon>
        <taxon>Pseudomonadota</taxon>
        <taxon>Alphaproteobacteria</taxon>
        <taxon>Rhodobacterales</taxon>
        <taxon>Paracoccaceae</taxon>
        <taxon>Tabrizicola</taxon>
    </lineage>
</organism>
<dbReference type="PROSITE" id="PS51819">
    <property type="entry name" value="VOC"/>
    <property type="match status" value="1"/>
</dbReference>
<accession>A0ABV7DZQ9</accession>
<dbReference type="PANTHER" id="PTHR35006">
    <property type="entry name" value="GLYOXALASE FAMILY PROTEIN (AFU_ORTHOLOGUE AFUA_5G14830)"/>
    <property type="match status" value="1"/>
</dbReference>